<evidence type="ECO:0000259" key="2">
    <source>
        <dbReference type="Pfam" id="PF11443"/>
    </source>
</evidence>
<dbReference type="AlphaFoldDB" id="A0A1E5WEV8"/>
<protein>
    <recommendedName>
        <fullName evidence="6">Plant/T31B5-30 protein</fullName>
    </recommendedName>
</protein>
<dbReference type="Pfam" id="PF11443">
    <property type="entry name" value="DUF2828"/>
    <property type="match status" value="1"/>
</dbReference>
<organism evidence="4 5">
    <name type="scientific">Dichanthelium oligosanthes</name>
    <dbReference type="NCBI Taxonomy" id="888268"/>
    <lineage>
        <taxon>Eukaryota</taxon>
        <taxon>Viridiplantae</taxon>
        <taxon>Streptophyta</taxon>
        <taxon>Embryophyta</taxon>
        <taxon>Tracheophyta</taxon>
        <taxon>Spermatophyta</taxon>
        <taxon>Magnoliopsida</taxon>
        <taxon>Liliopsida</taxon>
        <taxon>Poales</taxon>
        <taxon>Poaceae</taxon>
        <taxon>PACMAD clade</taxon>
        <taxon>Panicoideae</taxon>
        <taxon>Panicodae</taxon>
        <taxon>Paniceae</taxon>
        <taxon>Dichantheliinae</taxon>
        <taxon>Dichanthelium</taxon>
    </lineage>
</organism>
<feature type="region of interest" description="Disordered" evidence="1">
    <location>
        <begin position="288"/>
        <end position="343"/>
    </location>
</feature>
<dbReference type="InterPro" id="IPR058580">
    <property type="entry name" value="DUF2828"/>
</dbReference>
<keyword evidence="5" id="KW-1185">Reference proteome</keyword>
<gene>
    <name evidence="4" type="ORF">BAE44_0003098</name>
</gene>
<feature type="region of interest" description="Disordered" evidence="1">
    <location>
        <begin position="44"/>
        <end position="74"/>
    </location>
</feature>
<proteinExistence type="predicted"/>
<feature type="compositionally biased region" description="Basic and acidic residues" evidence="1">
    <location>
        <begin position="308"/>
        <end position="320"/>
    </location>
</feature>
<feature type="compositionally biased region" description="Low complexity" evidence="1">
    <location>
        <begin position="58"/>
        <end position="68"/>
    </location>
</feature>
<dbReference type="InterPro" id="IPR056690">
    <property type="entry name" value="DUF7788"/>
</dbReference>
<evidence type="ECO:0000259" key="3">
    <source>
        <dbReference type="Pfam" id="PF25043"/>
    </source>
</evidence>
<dbReference type="InterPro" id="IPR011205">
    <property type="entry name" value="UCP015417_vWA"/>
</dbReference>
<dbReference type="InterPro" id="IPR036465">
    <property type="entry name" value="vWFA_dom_sf"/>
</dbReference>
<dbReference type="Pfam" id="PF25043">
    <property type="entry name" value="DUF7788"/>
    <property type="match status" value="1"/>
</dbReference>
<dbReference type="Proteomes" id="UP000095767">
    <property type="component" value="Unassembled WGS sequence"/>
</dbReference>
<feature type="domain" description="DUF2828" evidence="2">
    <location>
        <begin position="95"/>
        <end position="554"/>
    </location>
</feature>
<dbReference type="Gene3D" id="3.40.50.410">
    <property type="entry name" value="von Willebrand factor, type A domain"/>
    <property type="match status" value="1"/>
</dbReference>
<evidence type="ECO:0000256" key="1">
    <source>
        <dbReference type="SAM" id="MobiDB-lite"/>
    </source>
</evidence>
<dbReference type="OrthoDB" id="1149618at2759"/>
<dbReference type="PANTHER" id="PTHR31373:SF29">
    <property type="entry name" value="TROVE DOMAIN-CONTAINING PROTEIN"/>
    <property type="match status" value="1"/>
</dbReference>
<dbReference type="PIRSF" id="PIRSF015417">
    <property type="entry name" value="T31B5_30_vWA"/>
    <property type="match status" value="1"/>
</dbReference>
<sequence>MAGGLLLGPPAIRDARPPMPPADADDANAESSHPFLDLFKPYRAKEAAGNARPPPPAADANAKSSASSHHFPDLLDGQSAKKAAAASAWPRKALTENGSATYAGSGSPCLDFFFQVVPGTPAERVRGLLAAAWARDPLTALRLVANLRGVRGTGKSDREGFYDAALWMHARHPRTLACNVPALAEFGYLKDFPELLYRLVRGEDARRQEKEKADADRKRRRAKERRVARLAKAAACKRFRRACARLRSAASAPEPLPLVPPKPLLADFVTAMLSTKSKPGAIVTVDTMEAEEEEEPHDQASAQEEEPHDQAPVEAVEPKPEATAAPVDKKKKKKETPSKKAKKLKKAAKLAVQSLETYSVDRHYRFLFNCIAQLFADLLASDLDQLAQVGKRTKIGLAAKWCPTPGSSFDRTTLLCEAIARRLFPRDSSPDYADLSEEHYAYRVLHRLRREALVPLRKVLELPEVYMSAQRWSELPYTRVASVAMRRYKALFKKRDEVRFGQYLEDVGAGKAKIAAGALLPHEIAAPAYRGEDDDVSELQWRRMVDDLREKGSLSNCIAVCDVSGSMSGTPMEVCVALGLLISELSEQPWAGRVITFSWAPEIHTIKGETLRQKLSFVRSMDWGTRTNFQAVFDRILRTATDARVAPERMIRTVFVFSDMEFDQASTAWRWETDYQAIRREFTEAGYGDVVPQVVFWNLRDSLSTPVTSTQRGVAMVSGFSKNLIKLFLEYDGMVNPETMMAAAIAGEEYQKLAIFD</sequence>
<dbReference type="EMBL" id="LWDX02010694">
    <property type="protein sequence ID" value="OEL35884.1"/>
    <property type="molecule type" value="Genomic_DNA"/>
</dbReference>
<feature type="domain" description="DUF7788" evidence="3">
    <location>
        <begin position="556"/>
        <end position="739"/>
    </location>
</feature>
<feature type="compositionally biased region" description="Basic residues" evidence="1">
    <location>
        <begin position="329"/>
        <end position="343"/>
    </location>
</feature>
<dbReference type="SUPFAM" id="SSF53300">
    <property type="entry name" value="vWA-like"/>
    <property type="match status" value="1"/>
</dbReference>
<reference evidence="4 5" key="1">
    <citation type="submission" date="2016-09" db="EMBL/GenBank/DDBJ databases">
        <title>The draft genome of Dichanthelium oligosanthes: A C3 panicoid grass species.</title>
        <authorList>
            <person name="Studer A.J."/>
            <person name="Schnable J.C."/>
            <person name="Brutnell T.P."/>
        </authorList>
    </citation>
    <scope>NUCLEOTIDE SEQUENCE [LARGE SCALE GENOMIC DNA]</scope>
    <source>
        <strain evidence="5">cv. Kellogg 1175</strain>
        <tissue evidence="4">Leaf</tissue>
    </source>
</reference>
<name>A0A1E5WEV8_9POAL</name>
<evidence type="ECO:0008006" key="6">
    <source>
        <dbReference type="Google" id="ProtNLM"/>
    </source>
</evidence>
<evidence type="ECO:0000313" key="5">
    <source>
        <dbReference type="Proteomes" id="UP000095767"/>
    </source>
</evidence>
<comment type="caution">
    <text evidence="4">The sequence shown here is derived from an EMBL/GenBank/DDBJ whole genome shotgun (WGS) entry which is preliminary data.</text>
</comment>
<feature type="region of interest" description="Disordered" evidence="1">
    <location>
        <begin position="1"/>
        <end position="31"/>
    </location>
</feature>
<dbReference type="PANTHER" id="PTHR31373">
    <property type="entry name" value="OS06G0652100 PROTEIN"/>
    <property type="match status" value="1"/>
</dbReference>
<accession>A0A1E5WEV8</accession>
<evidence type="ECO:0000313" key="4">
    <source>
        <dbReference type="EMBL" id="OEL35884.1"/>
    </source>
</evidence>